<dbReference type="PANTHER" id="PTHR13710:SF120">
    <property type="entry name" value="BIFUNCTIONAL 3'-5' EXONUCLEASE_ATP-DEPENDENT HELICASE WRN"/>
    <property type="match status" value="1"/>
</dbReference>
<evidence type="ECO:0000313" key="5">
    <source>
        <dbReference type="EMBL" id="CBY25136.1"/>
    </source>
</evidence>
<evidence type="ECO:0000259" key="4">
    <source>
        <dbReference type="PROSITE" id="PS51194"/>
    </source>
</evidence>
<dbReference type="GO" id="GO:0005737">
    <property type="term" value="C:cytoplasm"/>
    <property type="evidence" value="ECO:0007669"/>
    <property type="project" value="TreeGrafter"/>
</dbReference>
<keyword evidence="6" id="KW-1185">Reference proteome</keyword>
<dbReference type="GO" id="GO:0005634">
    <property type="term" value="C:nucleus"/>
    <property type="evidence" value="ECO:0007669"/>
    <property type="project" value="TreeGrafter"/>
</dbReference>
<evidence type="ECO:0000256" key="1">
    <source>
        <dbReference type="ARBA" id="ARBA00005446"/>
    </source>
</evidence>
<accession>E4XR60</accession>
<name>E4XR60_OIKDI</name>
<reference evidence="5" key="1">
    <citation type="journal article" date="2010" name="Science">
        <title>Plasticity of animal genome architecture unmasked by rapid evolution of a pelagic tunicate.</title>
        <authorList>
            <person name="Denoeud F."/>
            <person name="Henriet S."/>
            <person name="Mungpakdee S."/>
            <person name="Aury J.M."/>
            <person name="Da Silva C."/>
            <person name="Brinkmann H."/>
            <person name="Mikhaleva J."/>
            <person name="Olsen L.C."/>
            <person name="Jubin C."/>
            <person name="Canestro C."/>
            <person name="Bouquet J.M."/>
            <person name="Danks G."/>
            <person name="Poulain J."/>
            <person name="Campsteijn C."/>
            <person name="Adamski M."/>
            <person name="Cross I."/>
            <person name="Yadetie F."/>
            <person name="Muffato M."/>
            <person name="Louis A."/>
            <person name="Butcher S."/>
            <person name="Tsagkogeorga G."/>
            <person name="Konrad A."/>
            <person name="Singh S."/>
            <person name="Jensen M.F."/>
            <person name="Cong E.H."/>
            <person name="Eikeseth-Otteraa H."/>
            <person name="Noel B."/>
            <person name="Anthouard V."/>
            <person name="Porcel B.M."/>
            <person name="Kachouri-Lafond R."/>
            <person name="Nishino A."/>
            <person name="Ugolini M."/>
            <person name="Chourrout P."/>
            <person name="Nishida H."/>
            <person name="Aasland R."/>
            <person name="Huzurbazar S."/>
            <person name="Westhof E."/>
            <person name="Delsuc F."/>
            <person name="Lehrach H."/>
            <person name="Reinhardt R."/>
            <person name="Weissenbach J."/>
            <person name="Roy S.W."/>
            <person name="Artiguenave F."/>
            <person name="Postlethwait J.H."/>
            <person name="Manak J.R."/>
            <person name="Thompson E.M."/>
            <person name="Jaillon O."/>
            <person name="Du Pasquier L."/>
            <person name="Boudinot P."/>
            <person name="Liberles D.A."/>
            <person name="Volff J.N."/>
            <person name="Philippe H."/>
            <person name="Lenhard B."/>
            <person name="Roest Crollius H."/>
            <person name="Wincker P."/>
            <person name="Chourrout D."/>
        </authorList>
    </citation>
    <scope>NUCLEOTIDE SEQUENCE [LARGE SCALE GENOMIC DNA]</scope>
</reference>
<dbReference type="PANTHER" id="PTHR13710">
    <property type="entry name" value="DNA HELICASE RECQ FAMILY MEMBER"/>
    <property type="match status" value="1"/>
</dbReference>
<dbReference type="EMBL" id="FN653114">
    <property type="protein sequence ID" value="CBY25136.1"/>
    <property type="molecule type" value="Genomic_DNA"/>
</dbReference>
<dbReference type="Pfam" id="PF00271">
    <property type="entry name" value="Helicase_C"/>
    <property type="match status" value="1"/>
</dbReference>
<dbReference type="GO" id="GO:0009378">
    <property type="term" value="F:four-way junction helicase activity"/>
    <property type="evidence" value="ECO:0007669"/>
    <property type="project" value="TreeGrafter"/>
</dbReference>
<dbReference type="GO" id="GO:0000724">
    <property type="term" value="P:double-strand break repair via homologous recombination"/>
    <property type="evidence" value="ECO:0007669"/>
    <property type="project" value="TreeGrafter"/>
</dbReference>
<dbReference type="Proteomes" id="UP000001307">
    <property type="component" value="Unassembled WGS sequence"/>
</dbReference>
<dbReference type="OrthoDB" id="10261556at2759"/>
<dbReference type="SUPFAM" id="SSF52540">
    <property type="entry name" value="P-loop containing nucleoside triphosphate hydrolases"/>
    <property type="match status" value="1"/>
</dbReference>
<dbReference type="Gene3D" id="3.40.50.300">
    <property type="entry name" value="P-loop containing nucleotide triphosphate hydrolases"/>
    <property type="match status" value="1"/>
</dbReference>
<dbReference type="InterPro" id="IPR001650">
    <property type="entry name" value="Helicase_C-like"/>
</dbReference>
<evidence type="ECO:0000256" key="2">
    <source>
        <dbReference type="ARBA" id="ARBA00034617"/>
    </source>
</evidence>
<evidence type="ECO:0000256" key="3">
    <source>
        <dbReference type="ARBA" id="ARBA00034808"/>
    </source>
</evidence>
<dbReference type="AlphaFoldDB" id="E4XR60"/>
<dbReference type="InterPro" id="IPR027417">
    <property type="entry name" value="P-loop_NTPase"/>
</dbReference>
<gene>
    <name evidence="5" type="ORF">GSOID_T00018178001</name>
</gene>
<dbReference type="GO" id="GO:0043138">
    <property type="term" value="F:3'-5' DNA helicase activity"/>
    <property type="evidence" value="ECO:0007669"/>
    <property type="project" value="UniProtKB-EC"/>
</dbReference>
<sequence length="132" mass="14664">MMVTGRVGLYIGSSDTSLEMDKMRSEAFHGFGEDQISLVIATFSFGLGLNKPNVRNVIIADTPENVSTYAQMVGRAGRDGEPATAYCFFQPSDLPKKQLKKVHSMTRDSILELYRGNFQMLNILTSKFSLDT</sequence>
<protein>
    <recommendedName>
        <fullName evidence="3">DNA 3'-5' helicase</fullName>
        <ecNumber evidence="3">5.6.2.4</ecNumber>
    </recommendedName>
</protein>
<dbReference type="GO" id="GO:0005694">
    <property type="term" value="C:chromosome"/>
    <property type="evidence" value="ECO:0007669"/>
    <property type="project" value="TreeGrafter"/>
</dbReference>
<dbReference type="PROSITE" id="PS51194">
    <property type="entry name" value="HELICASE_CTER"/>
    <property type="match status" value="1"/>
</dbReference>
<dbReference type="InParanoid" id="E4XR60"/>
<comment type="catalytic activity">
    <reaction evidence="2">
        <text>Couples ATP hydrolysis with the unwinding of duplex DNA by translocating in the 3'-5' direction.</text>
        <dbReference type="EC" id="5.6.2.4"/>
    </reaction>
</comment>
<organism evidence="5">
    <name type="scientific">Oikopleura dioica</name>
    <name type="common">Tunicate</name>
    <dbReference type="NCBI Taxonomy" id="34765"/>
    <lineage>
        <taxon>Eukaryota</taxon>
        <taxon>Metazoa</taxon>
        <taxon>Chordata</taxon>
        <taxon>Tunicata</taxon>
        <taxon>Appendicularia</taxon>
        <taxon>Copelata</taxon>
        <taxon>Oikopleuridae</taxon>
        <taxon>Oikopleura</taxon>
    </lineage>
</organism>
<proteinExistence type="inferred from homology"/>
<evidence type="ECO:0000313" key="6">
    <source>
        <dbReference type="Proteomes" id="UP000001307"/>
    </source>
</evidence>
<dbReference type="EC" id="5.6.2.4" evidence="3"/>
<feature type="domain" description="Helicase C-terminal" evidence="4">
    <location>
        <begin position="1"/>
        <end position="124"/>
    </location>
</feature>
<dbReference type="SMART" id="SM00490">
    <property type="entry name" value="HELICc"/>
    <property type="match status" value="1"/>
</dbReference>
<comment type="similarity">
    <text evidence="1">Belongs to the helicase family. RecQ subfamily.</text>
</comment>